<feature type="region of interest" description="Disordered" evidence="1">
    <location>
        <begin position="1070"/>
        <end position="1115"/>
    </location>
</feature>
<gene>
    <name evidence="2" type="ORF">ABL78_1716</name>
</gene>
<dbReference type="OrthoDB" id="267993at2759"/>
<feature type="region of interest" description="Disordered" evidence="1">
    <location>
        <begin position="483"/>
        <end position="552"/>
    </location>
</feature>
<feature type="compositionally biased region" description="Acidic residues" evidence="1">
    <location>
        <begin position="265"/>
        <end position="285"/>
    </location>
</feature>
<feature type="compositionally biased region" description="Pro residues" evidence="1">
    <location>
        <begin position="891"/>
        <end position="902"/>
    </location>
</feature>
<feature type="compositionally biased region" description="Pro residues" evidence="1">
    <location>
        <begin position="541"/>
        <end position="552"/>
    </location>
</feature>
<feature type="region of interest" description="Disordered" evidence="1">
    <location>
        <begin position="308"/>
        <end position="358"/>
    </location>
</feature>
<feature type="compositionally biased region" description="Polar residues" evidence="1">
    <location>
        <begin position="804"/>
        <end position="814"/>
    </location>
</feature>
<dbReference type="OMA" id="YATAVPC"/>
<dbReference type="AlphaFoldDB" id="A0A0N1IM07"/>
<feature type="region of interest" description="Disordered" evidence="1">
    <location>
        <begin position="931"/>
        <end position="1052"/>
    </location>
</feature>
<feature type="compositionally biased region" description="Basic and acidic residues" evidence="1">
    <location>
        <begin position="959"/>
        <end position="984"/>
    </location>
</feature>
<feature type="compositionally biased region" description="Low complexity" evidence="1">
    <location>
        <begin position="453"/>
        <end position="465"/>
    </location>
</feature>
<organism evidence="2 3">
    <name type="scientific">Leptomonas seymouri</name>
    <dbReference type="NCBI Taxonomy" id="5684"/>
    <lineage>
        <taxon>Eukaryota</taxon>
        <taxon>Discoba</taxon>
        <taxon>Euglenozoa</taxon>
        <taxon>Kinetoplastea</taxon>
        <taxon>Metakinetoplastina</taxon>
        <taxon>Trypanosomatida</taxon>
        <taxon>Trypanosomatidae</taxon>
        <taxon>Leishmaniinae</taxon>
        <taxon>Leptomonas</taxon>
    </lineage>
</organism>
<evidence type="ECO:0000313" key="2">
    <source>
        <dbReference type="EMBL" id="KPI89153.1"/>
    </source>
</evidence>
<sequence>MLKHFATQRRGERVLSSASLAPLLRRRMSFITLCPTATPIATAPGSLLQQHRSISFTYATAVPCARFDVSTKDLARITSQPTLPPSANIYVIDLRKKHNKKKTNPRRIMLKMINAHRAEKKAAEEMDADDAYTPPLVFLVKTDDTTKQAARRQQLLNEQLEALGAFGEFRVCVLSAAKSRHWSAYVTSEGKGSASSAAAAKGAHADPPPNGDHLPPAHLSAEAGTVATSTENGSARGEAEKVAACSYAVEVDGERVDAEPRDGADGGEEEWEEIVEEVEEEEDEGGGGAADTQQQDAAMLERGVGAVTMEGDALPQRRTTKGKTQDDAIGSPPFADVAASSSPHVVGPPSPSPYRLSSSHEEAMGYDEEHLLGENAEASARFDPHHIHMPATLKEHSAVAEEEMKAGVDGFTEPPPSVQGTEVLEEFDIDGPLVANELTGAIANGPPSPHEPSPASTATPPAPPAATFAEAAPAVTQSSELYNELGGTGSLPSPPSEAAVSDKRVETSNVKSEEAAAGEAQADSTDSAEPERPLGSASVVPPAPPQPITPMPAYPDVSARLYSGASTTYLSDRALRELPLKANVLVIDRLDWDDSKMAAIDAALAQMDPVVGHVLLYRDAYAPQLECVVRENVVFRDALVPFIFVFRTNLTREVAQAQQRRFVEALRSRPSGLSVEQQALLAGRKDRTFVCVLCMEESINGGENPLEDPERRFQQAAPELSQQDGRAATESDVHEEEEEPYDSPVYKADVTADAEPERESSDALQRLWTMMDVSPVLPNPADAHKHDGDDHHSDDSGTGKETAEWSSKGQSSRPALTAAKKQFSVPVPTYEIEEEDLVAYGEGGSGSSAHSVGQGGSRNDAGGKSTSPSRRSRNARSAHASQRDLSSAPPTSLPPKPTPPPLSLGLLGFEKIVFGKPNSYTHTHSQYGYGVQEVGRSGGPNGSTHLAGTHSTGEMVYEVEDRQDSAHGAVDHCADETQAHEPHDGSSTSSATPPGVGACEPEMTAARKKGSRSCPSRRSRSGAARGQSRGRPKSKAAKKQGDAVASAAAKAQVLAEDAALEDFILSLYKDSDGDDAKAGKPKKTSAASRQNGGGASSVPSARSLIKSAGRRKKVG</sequence>
<dbReference type="VEuPathDB" id="TriTrypDB:Lsey_0030_0050"/>
<feature type="compositionally biased region" description="Polar residues" evidence="1">
    <location>
        <begin position="942"/>
        <end position="952"/>
    </location>
</feature>
<feature type="compositionally biased region" description="Low complexity" evidence="1">
    <location>
        <begin position="877"/>
        <end position="890"/>
    </location>
</feature>
<feature type="region of interest" description="Disordered" evidence="1">
    <location>
        <begin position="701"/>
        <end position="761"/>
    </location>
</feature>
<feature type="region of interest" description="Disordered" evidence="1">
    <location>
        <begin position="253"/>
        <end position="294"/>
    </location>
</feature>
<name>A0A0N1IM07_LEPSE</name>
<proteinExistence type="predicted"/>
<feature type="compositionally biased region" description="Basic and acidic residues" evidence="1">
    <location>
        <begin position="253"/>
        <end position="264"/>
    </location>
</feature>
<feature type="compositionally biased region" description="Basic residues" evidence="1">
    <location>
        <begin position="1006"/>
        <end position="1020"/>
    </location>
</feature>
<feature type="region of interest" description="Disordered" evidence="1">
    <location>
        <begin position="775"/>
        <end position="905"/>
    </location>
</feature>
<accession>A0A0N1IM07</accession>
<feature type="region of interest" description="Disordered" evidence="1">
    <location>
        <begin position="439"/>
        <end position="465"/>
    </location>
</feature>
<feature type="region of interest" description="Disordered" evidence="1">
    <location>
        <begin position="196"/>
        <end position="218"/>
    </location>
</feature>
<feature type="compositionally biased region" description="Low complexity" evidence="1">
    <location>
        <begin position="1042"/>
        <end position="1052"/>
    </location>
</feature>
<comment type="caution">
    <text evidence="2">The sequence shown here is derived from an EMBL/GenBank/DDBJ whole genome shotgun (WGS) entry which is preliminary data.</text>
</comment>
<protein>
    <submittedName>
        <fullName evidence="2">Uncharacterized protein</fullName>
    </submittedName>
</protein>
<keyword evidence="3" id="KW-1185">Reference proteome</keyword>
<feature type="compositionally biased region" description="Basic residues" evidence="1">
    <location>
        <begin position="1028"/>
        <end position="1038"/>
    </location>
</feature>
<dbReference type="EMBL" id="LJSK01000030">
    <property type="protein sequence ID" value="KPI89153.1"/>
    <property type="molecule type" value="Genomic_DNA"/>
</dbReference>
<reference evidence="2 3" key="1">
    <citation type="journal article" date="2015" name="PLoS Pathog.">
        <title>Leptomonas seymouri: Adaptations to the Dixenous Life Cycle Analyzed by Genome Sequencing, Transcriptome Profiling and Co-infection with Leishmania donovani.</title>
        <authorList>
            <person name="Kraeva N."/>
            <person name="Butenko A."/>
            <person name="Hlavacova J."/>
            <person name="Kostygov A."/>
            <person name="Myskova J."/>
            <person name="Grybchuk D."/>
            <person name="Lestinova T."/>
            <person name="Votypka J."/>
            <person name="Volf P."/>
            <person name="Opperdoes F."/>
            <person name="Flegontov P."/>
            <person name="Lukes J."/>
            <person name="Yurchenko V."/>
        </authorList>
    </citation>
    <scope>NUCLEOTIDE SEQUENCE [LARGE SCALE GENOMIC DNA]</scope>
    <source>
        <strain evidence="2 3">ATCC 30220</strain>
    </source>
</reference>
<evidence type="ECO:0000313" key="3">
    <source>
        <dbReference type="Proteomes" id="UP000038009"/>
    </source>
</evidence>
<feature type="compositionally biased region" description="Basic and acidic residues" evidence="1">
    <location>
        <begin position="782"/>
        <end position="803"/>
    </location>
</feature>
<feature type="compositionally biased region" description="Basic and acidic residues" evidence="1">
    <location>
        <begin position="500"/>
        <end position="514"/>
    </location>
</feature>
<evidence type="ECO:0000256" key="1">
    <source>
        <dbReference type="SAM" id="MobiDB-lite"/>
    </source>
</evidence>
<dbReference type="Proteomes" id="UP000038009">
    <property type="component" value="Unassembled WGS sequence"/>
</dbReference>